<accession>A0A316X967</accession>
<evidence type="ECO:0000256" key="1">
    <source>
        <dbReference type="ARBA" id="ARBA00023015"/>
    </source>
</evidence>
<dbReference type="OrthoDB" id="956952at2"/>
<evidence type="ECO:0000259" key="4">
    <source>
        <dbReference type="PROSITE" id="PS01124"/>
    </source>
</evidence>
<keyword evidence="2" id="KW-0238">DNA-binding</keyword>
<dbReference type="InterPro" id="IPR018060">
    <property type="entry name" value="HTH_AraC"/>
</dbReference>
<keyword evidence="6" id="KW-1185">Reference proteome</keyword>
<evidence type="ECO:0000313" key="6">
    <source>
        <dbReference type="Proteomes" id="UP000236182"/>
    </source>
</evidence>
<dbReference type="GO" id="GO:0003700">
    <property type="term" value="F:DNA-binding transcription factor activity"/>
    <property type="evidence" value="ECO:0007669"/>
    <property type="project" value="InterPro"/>
</dbReference>
<dbReference type="PROSITE" id="PS01124">
    <property type="entry name" value="HTH_ARAC_FAMILY_2"/>
    <property type="match status" value="1"/>
</dbReference>
<dbReference type="InterPro" id="IPR009057">
    <property type="entry name" value="Homeodomain-like_sf"/>
</dbReference>
<evidence type="ECO:0000256" key="2">
    <source>
        <dbReference type="ARBA" id="ARBA00023125"/>
    </source>
</evidence>
<dbReference type="RefSeq" id="WP_109617678.1">
    <property type="nucleotide sequence ID" value="NZ_PPEI02000001.1"/>
</dbReference>
<gene>
    <name evidence="5" type="ORF">C1638_001860</name>
</gene>
<dbReference type="Gene3D" id="1.10.10.60">
    <property type="entry name" value="Homeodomain-like"/>
    <property type="match status" value="1"/>
</dbReference>
<keyword evidence="3" id="KW-0804">Transcription</keyword>
<dbReference type="SUPFAM" id="SSF46689">
    <property type="entry name" value="Homeodomain-like"/>
    <property type="match status" value="1"/>
</dbReference>
<dbReference type="PANTHER" id="PTHR43280:SF32">
    <property type="entry name" value="TRANSCRIPTIONAL REGULATORY PROTEIN"/>
    <property type="match status" value="1"/>
</dbReference>
<protein>
    <submittedName>
        <fullName evidence="5">AraC family transcriptional regulator</fullName>
    </submittedName>
</protein>
<organism evidence="5 6">
    <name type="scientific">Chryseobacterium oncorhynchi</name>
    <dbReference type="NCBI Taxonomy" id="741074"/>
    <lineage>
        <taxon>Bacteria</taxon>
        <taxon>Pseudomonadati</taxon>
        <taxon>Bacteroidota</taxon>
        <taxon>Flavobacteriia</taxon>
        <taxon>Flavobacteriales</taxon>
        <taxon>Weeksellaceae</taxon>
        <taxon>Chryseobacterium group</taxon>
        <taxon>Chryseobacterium</taxon>
    </lineage>
</organism>
<dbReference type="Proteomes" id="UP000236182">
    <property type="component" value="Unassembled WGS sequence"/>
</dbReference>
<evidence type="ECO:0000256" key="3">
    <source>
        <dbReference type="ARBA" id="ARBA00023163"/>
    </source>
</evidence>
<comment type="caution">
    <text evidence="5">The sequence shown here is derived from an EMBL/GenBank/DDBJ whole genome shotgun (WGS) entry which is preliminary data.</text>
</comment>
<name>A0A316X967_9FLAO</name>
<dbReference type="GO" id="GO:0043565">
    <property type="term" value="F:sequence-specific DNA binding"/>
    <property type="evidence" value="ECO:0007669"/>
    <property type="project" value="InterPro"/>
</dbReference>
<dbReference type="SMART" id="SM00342">
    <property type="entry name" value="HTH_ARAC"/>
    <property type="match status" value="1"/>
</dbReference>
<evidence type="ECO:0000313" key="5">
    <source>
        <dbReference type="EMBL" id="PWN67370.1"/>
    </source>
</evidence>
<feature type="domain" description="HTH araC/xylS-type" evidence="4">
    <location>
        <begin position="17"/>
        <end position="122"/>
    </location>
</feature>
<keyword evidence="1" id="KW-0805">Transcription regulation</keyword>
<dbReference type="PANTHER" id="PTHR43280">
    <property type="entry name" value="ARAC-FAMILY TRANSCRIPTIONAL REGULATOR"/>
    <property type="match status" value="1"/>
</dbReference>
<sequence>MKKQDKNISFRQVEIVNQFLAELDQHLADLQSGQVETAYEVNQFAELLFINPNHLSDTVKEVIGKSPCAVYEEKLIVISKEMIINTNKPINEIARILDYDPSNFTKFFKRFTGKTPKKYRNENHPDLKTEEVTI</sequence>
<dbReference type="AlphaFoldDB" id="A0A316X967"/>
<dbReference type="Pfam" id="PF12833">
    <property type="entry name" value="HTH_18"/>
    <property type="match status" value="1"/>
</dbReference>
<reference evidence="5" key="1">
    <citation type="submission" date="2018-04" db="EMBL/GenBank/DDBJ databases">
        <title>Draft Genome Sequences of Chryseobacterium lactis NCTC11390T isolated from milk, Chryseobacterium oncorhynchi 701B-08T from rainbow trout, and Chryseobacterium viscerum 687B-08T from diseased fish.</title>
        <authorList>
            <person name="Jeong J.-J."/>
            <person name="Lee Y.J."/>
            <person name="Pathiraja D."/>
            <person name="Park B."/>
            <person name="Choi I.-G."/>
            <person name="Kim K.D."/>
        </authorList>
    </citation>
    <scope>NUCLEOTIDE SEQUENCE [LARGE SCALE GENOMIC DNA]</scope>
    <source>
        <strain evidence="5">701B-08</strain>
    </source>
</reference>
<dbReference type="EMBL" id="PPEI02000001">
    <property type="protein sequence ID" value="PWN67370.1"/>
    <property type="molecule type" value="Genomic_DNA"/>
</dbReference>
<proteinExistence type="predicted"/>